<dbReference type="EMBL" id="FXZM01000020">
    <property type="protein sequence ID" value="SMY13203.1"/>
    <property type="molecule type" value="Genomic_DNA"/>
</dbReference>
<name>A0A2H1L9R4_9MICO</name>
<accession>A0A2H1L9R4</accession>
<dbReference type="AlphaFoldDB" id="A0A2H1L9R4"/>
<keyword evidence="1" id="KW-0732">Signal</keyword>
<dbReference type="RefSeq" id="WP_180951979.1">
    <property type="nucleotide sequence ID" value="NZ_FXZM01000020.1"/>
</dbReference>
<gene>
    <name evidence="2" type="ORF">BJEO58_02813</name>
</gene>
<keyword evidence="3" id="KW-1185">Reference proteome</keyword>
<evidence type="ECO:0000313" key="3">
    <source>
        <dbReference type="Proteomes" id="UP000234462"/>
    </source>
</evidence>
<evidence type="ECO:0000256" key="1">
    <source>
        <dbReference type="SAM" id="SignalP"/>
    </source>
</evidence>
<reference evidence="3" key="1">
    <citation type="submission" date="2017-03" db="EMBL/GenBank/DDBJ databases">
        <authorList>
            <person name="Monnet C."/>
        </authorList>
    </citation>
    <scope>NUCLEOTIDE SEQUENCE [LARGE SCALE GENOMIC DNA]</scope>
    <source>
        <strain evidence="3">SJ5-8</strain>
    </source>
</reference>
<organism evidence="2 3">
    <name type="scientific">Brevibacterium jeotgali</name>
    <dbReference type="NCBI Taxonomy" id="1262550"/>
    <lineage>
        <taxon>Bacteria</taxon>
        <taxon>Bacillati</taxon>
        <taxon>Actinomycetota</taxon>
        <taxon>Actinomycetes</taxon>
        <taxon>Micrococcales</taxon>
        <taxon>Brevibacteriaceae</taxon>
        <taxon>Brevibacterium</taxon>
    </lineage>
</organism>
<dbReference type="Proteomes" id="UP000234462">
    <property type="component" value="Unassembled WGS sequence"/>
</dbReference>
<feature type="chain" id="PRO_5013729207" evidence="1">
    <location>
        <begin position="23"/>
        <end position="51"/>
    </location>
</feature>
<feature type="signal peptide" evidence="1">
    <location>
        <begin position="1"/>
        <end position="22"/>
    </location>
</feature>
<sequence>MKVSVRLGVYGAGLVVVFAASAAVAGAVVPEEAVESWTQQVDDVGHDDTHD</sequence>
<proteinExistence type="predicted"/>
<protein>
    <submittedName>
        <fullName evidence="2">Uncharacterized protein</fullName>
    </submittedName>
</protein>
<evidence type="ECO:0000313" key="2">
    <source>
        <dbReference type="EMBL" id="SMY13203.1"/>
    </source>
</evidence>